<dbReference type="GO" id="GO:0033926">
    <property type="term" value="F:endo-alpha-N-acetylgalactosaminidase activity"/>
    <property type="evidence" value="ECO:0007669"/>
    <property type="project" value="InterPro"/>
</dbReference>
<dbReference type="InterPro" id="IPR024746">
    <property type="entry name" value="Glyco_hydro_100"/>
</dbReference>
<evidence type="ECO:0000259" key="7">
    <source>
        <dbReference type="Pfam" id="PF22422"/>
    </source>
</evidence>
<name>A0A3B0UEI0_9ZZZZ</name>
<comment type="similarity">
    <text evidence="2">Belongs to the glycosyl hydrolase 100 family.</text>
</comment>
<evidence type="ECO:0000256" key="1">
    <source>
        <dbReference type="ARBA" id="ARBA00000094"/>
    </source>
</evidence>
<gene>
    <name evidence="8" type="ORF">MNBD_BACTEROID07-1575</name>
</gene>
<dbReference type="SUPFAM" id="SSF48208">
    <property type="entry name" value="Six-hairpin glycosidases"/>
    <property type="match status" value="1"/>
</dbReference>
<organism evidence="8">
    <name type="scientific">hydrothermal vent metagenome</name>
    <dbReference type="NCBI Taxonomy" id="652676"/>
    <lineage>
        <taxon>unclassified sequences</taxon>
        <taxon>metagenomes</taxon>
        <taxon>ecological metagenomes</taxon>
    </lineage>
</organism>
<protein>
    <recommendedName>
        <fullName evidence="3">beta-fructofuranosidase</fullName>
        <ecNumber evidence="3">3.2.1.26</ecNumber>
    </recommendedName>
</protein>
<proteinExistence type="inferred from homology"/>
<evidence type="ECO:0000313" key="8">
    <source>
        <dbReference type="EMBL" id="VAW29431.1"/>
    </source>
</evidence>
<dbReference type="AlphaFoldDB" id="A0A3B0UEI0"/>
<keyword evidence="5" id="KW-0119">Carbohydrate metabolism</keyword>
<evidence type="ECO:0000256" key="2">
    <source>
        <dbReference type="ARBA" id="ARBA00007671"/>
    </source>
</evidence>
<dbReference type="InterPro" id="IPR012341">
    <property type="entry name" value="6hp_glycosidase-like_sf"/>
</dbReference>
<evidence type="ECO:0000256" key="4">
    <source>
        <dbReference type="ARBA" id="ARBA00022801"/>
    </source>
</evidence>
<accession>A0A3B0UEI0</accession>
<reference evidence="8" key="1">
    <citation type="submission" date="2018-06" db="EMBL/GenBank/DDBJ databases">
        <authorList>
            <person name="Zhirakovskaya E."/>
        </authorList>
    </citation>
    <scope>NUCLEOTIDE SEQUENCE</scope>
</reference>
<dbReference type="InterPro" id="IPR008928">
    <property type="entry name" value="6-hairpin_glycosidase_sf"/>
</dbReference>
<sequence>MDGSETYHRAVELLRQGITSSGFVASTGSRANYHRIWARDSVIAGMGALLTDNNELIEGMRKTLVTLKNNQHSNGMIPSNMETDAQGKVKKVSYGTLTGKVDAGLWFAIGTFLYFRKTKDRSFIKEMQRAIRRTFKTLAIWEFNSRGLLYIPQGGSWADEFVLEGYSLTEQLLYYWALEEASRVYTSKLYIEKARILKELIMINYWPYANNRSRAYHKTAFAHQLESGRTNHWMAGFKPSGYLTYFDCLAHALTLILGINKKSQKHKITTHIENIVSGLEDFLVPAFQPVIKSTDTQWNTLQNNWTYQFRNQPGEYQNGGVWPVFNGLLIAGLYKSNEEELANKLRSALYRAVKMPDNQYGFYEYLNANNWSPGGAKHQLWSAAGVIFAENAAQKIFLA</sequence>
<dbReference type="InterPro" id="IPR054491">
    <property type="entry name" value="MGH1-like_GH"/>
</dbReference>
<evidence type="ECO:0000256" key="6">
    <source>
        <dbReference type="ARBA" id="ARBA00023295"/>
    </source>
</evidence>
<dbReference type="PANTHER" id="PTHR34987">
    <property type="entry name" value="C, PUTATIVE (AFU_ORTHOLOGUE AFUA_3G02880)-RELATED"/>
    <property type="match status" value="1"/>
</dbReference>
<keyword evidence="6" id="KW-0326">Glycosidase</keyword>
<dbReference type="Gene3D" id="1.50.10.10">
    <property type="match status" value="1"/>
</dbReference>
<dbReference type="GO" id="GO:0004564">
    <property type="term" value="F:beta-fructofuranosidase activity"/>
    <property type="evidence" value="ECO:0007669"/>
    <property type="project" value="UniProtKB-EC"/>
</dbReference>
<keyword evidence="4" id="KW-0378">Hydrolase</keyword>
<comment type="catalytic activity">
    <reaction evidence="1">
        <text>Hydrolysis of terminal non-reducing beta-D-fructofuranoside residues in beta-D-fructofuranosides.</text>
        <dbReference type="EC" id="3.2.1.26"/>
    </reaction>
</comment>
<evidence type="ECO:0000256" key="3">
    <source>
        <dbReference type="ARBA" id="ARBA00012758"/>
    </source>
</evidence>
<dbReference type="PANTHER" id="PTHR34987:SF4">
    <property type="entry name" value="ALPHA-L-RHAMNOSIDASE C-TERMINAL DOMAIN-CONTAINING PROTEIN"/>
    <property type="match status" value="1"/>
</dbReference>
<dbReference type="EC" id="3.2.1.26" evidence="3"/>
<dbReference type="GO" id="GO:0005975">
    <property type="term" value="P:carbohydrate metabolic process"/>
    <property type="evidence" value="ECO:0007669"/>
    <property type="project" value="InterPro"/>
</dbReference>
<feature type="domain" description="Mannosylglycerate hydrolase MGH1-like glycoside hydrolase" evidence="7">
    <location>
        <begin position="309"/>
        <end position="382"/>
    </location>
</feature>
<dbReference type="Pfam" id="PF12899">
    <property type="entry name" value="Glyco_hydro_100"/>
    <property type="match status" value="1"/>
</dbReference>
<dbReference type="Pfam" id="PF22422">
    <property type="entry name" value="MGH1-like_GH"/>
    <property type="match status" value="1"/>
</dbReference>
<dbReference type="EMBL" id="UOET01000365">
    <property type="protein sequence ID" value="VAW29431.1"/>
    <property type="molecule type" value="Genomic_DNA"/>
</dbReference>
<evidence type="ECO:0000256" key="5">
    <source>
        <dbReference type="ARBA" id="ARBA00023277"/>
    </source>
</evidence>